<dbReference type="Proteomes" id="UP000199385">
    <property type="component" value="Chromosome I"/>
</dbReference>
<dbReference type="AlphaFoldDB" id="A0A1A9A0Z2"/>
<evidence type="ECO:0000313" key="2">
    <source>
        <dbReference type="Proteomes" id="UP000199385"/>
    </source>
</evidence>
<proteinExistence type="predicted"/>
<reference evidence="2" key="1">
    <citation type="submission" date="2016-06" db="EMBL/GenBank/DDBJ databases">
        <authorList>
            <person name="Varghese N."/>
            <person name="Submissions Spin"/>
        </authorList>
    </citation>
    <scope>NUCLEOTIDE SEQUENCE [LARGE SCALE GENOMIC DNA]</scope>
    <source>
        <strain evidence="2">DSM 44815</strain>
    </source>
</reference>
<keyword evidence="2" id="KW-1185">Reference proteome</keyword>
<dbReference type="STRING" id="261654.GA0070611_4557"/>
<gene>
    <name evidence="1" type="ORF">GA0070611_4557</name>
</gene>
<dbReference type="PATRIC" id="fig|261654.4.peg.4623"/>
<evidence type="ECO:0000313" key="1">
    <source>
        <dbReference type="EMBL" id="SBT49814.1"/>
    </source>
</evidence>
<sequence>MTDDRPRKRVESLDDLVTWLQWLADDVARAPDAVVHPELDQFLAACAGQLRDRARLRRRAGGSAPAPSWQLVADVLHDAAFHY</sequence>
<protein>
    <submittedName>
        <fullName evidence="1">Uncharacterized protein</fullName>
    </submittedName>
</protein>
<name>A0A1A9A0Z2_9ACTN</name>
<accession>A0A1A9A0Z2</accession>
<dbReference type="EMBL" id="LT594323">
    <property type="protein sequence ID" value="SBT49814.1"/>
    <property type="molecule type" value="Genomic_DNA"/>
</dbReference>
<organism evidence="1 2">
    <name type="scientific">Micromonospora auratinigra</name>
    <dbReference type="NCBI Taxonomy" id="261654"/>
    <lineage>
        <taxon>Bacteria</taxon>
        <taxon>Bacillati</taxon>
        <taxon>Actinomycetota</taxon>
        <taxon>Actinomycetes</taxon>
        <taxon>Micromonosporales</taxon>
        <taxon>Micromonosporaceae</taxon>
        <taxon>Micromonospora</taxon>
    </lineage>
</organism>
<dbReference type="RefSeq" id="WP_091667586.1">
    <property type="nucleotide sequence ID" value="NZ_LT594323.1"/>
</dbReference>